<accession>A0A5Q2TLQ0</accession>
<dbReference type="Gene3D" id="3.40.50.150">
    <property type="entry name" value="Vaccinia Virus protein VP39"/>
    <property type="match status" value="1"/>
</dbReference>
<keyword evidence="2" id="KW-0808">Transferase</keyword>
<dbReference type="EMBL" id="CP045915">
    <property type="protein sequence ID" value="QGH35904.1"/>
    <property type="molecule type" value="Genomic_DNA"/>
</dbReference>
<dbReference type="CDD" id="cd02440">
    <property type="entry name" value="AdoMet_MTases"/>
    <property type="match status" value="1"/>
</dbReference>
<dbReference type="PANTHER" id="PTHR43861">
    <property type="entry name" value="TRANS-ACONITATE 2-METHYLTRANSFERASE-RELATED"/>
    <property type="match status" value="1"/>
</dbReference>
<gene>
    <name evidence="2" type="ORF">GI584_18420</name>
</gene>
<evidence type="ECO:0000313" key="2">
    <source>
        <dbReference type="EMBL" id="QGH35904.1"/>
    </source>
</evidence>
<dbReference type="InterPro" id="IPR029063">
    <property type="entry name" value="SAM-dependent_MTases_sf"/>
</dbReference>
<name>A0A5Q2TLQ0_9BACI</name>
<dbReference type="PANTHER" id="PTHR43861:SF1">
    <property type="entry name" value="TRANS-ACONITATE 2-METHYLTRANSFERASE"/>
    <property type="match status" value="1"/>
</dbReference>
<evidence type="ECO:0000259" key="1">
    <source>
        <dbReference type="Pfam" id="PF08241"/>
    </source>
</evidence>
<feature type="domain" description="Methyltransferase type 11" evidence="1">
    <location>
        <begin position="49"/>
        <end position="142"/>
    </location>
</feature>
<dbReference type="GO" id="GO:0032259">
    <property type="term" value="P:methylation"/>
    <property type="evidence" value="ECO:0007669"/>
    <property type="project" value="UniProtKB-KW"/>
</dbReference>
<dbReference type="RefSeq" id="WP_153792134.1">
    <property type="nucleotide sequence ID" value="NZ_CP045915.1"/>
</dbReference>
<keyword evidence="3" id="KW-1185">Reference proteome</keyword>
<sequence length="235" mass="27471">MKERVKETFDQLAKVYEKSVDHTSLYNSEYERPSMLAHLPRSLHNKNVLDAGCAAGWYTLQLIKRGANVVATDISLEMVNATKRRIGEKAKVHCLDLETELPFDDNSFDIILSSLTLHYIKEWDHVFHEFQRILKPQGILLFSIHHPFTDIKLLPDAKYFSTELIIDTWNKEGKLYKVPFYRRPLNEIINSTQKNFSIEKITEPLPTMKFKEQSPEKYNRLMESPQFLIIKAVSK</sequence>
<keyword evidence="2" id="KW-0489">Methyltransferase</keyword>
<evidence type="ECO:0000313" key="3">
    <source>
        <dbReference type="Proteomes" id="UP000339690"/>
    </source>
</evidence>
<proteinExistence type="predicted"/>
<dbReference type="Proteomes" id="UP000339690">
    <property type="component" value="Chromosome"/>
</dbReference>
<reference evidence="2 3" key="1">
    <citation type="submission" date="2019-11" db="EMBL/GenBank/DDBJ databases">
        <title>Gracilibacillus salitolerans sp. nov., a moderate halophile isolated from a saline soil in northwest China.</title>
        <authorList>
            <person name="Gan L."/>
        </authorList>
    </citation>
    <scope>NUCLEOTIDE SEQUENCE [LARGE SCALE GENOMIC DNA]</scope>
    <source>
        <strain evidence="2 3">SCU50</strain>
    </source>
</reference>
<dbReference type="SUPFAM" id="SSF53335">
    <property type="entry name" value="S-adenosyl-L-methionine-dependent methyltransferases"/>
    <property type="match status" value="1"/>
</dbReference>
<dbReference type="InterPro" id="IPR013216">
    <property type="entry name" value="Methyltransf_11"/>
</dbReference>
<organism evidence="2 3">
    <name type="scientific">Gracilibacillus salitolerans</name>
    <dbReference type="NCBI Taxonomy" id="2663022"/>
    <lineage>
        <taxon>Bacteria</taxon>
        <taxon>Bacillati</taxon>
        <taxon>Bacillota</taxon>
        <taxon>Bacilli</taxon>
        <taxon>Bacillales</taxon>
        <taxon>Bacillaceae</taxon>
        <taxon>Gracilibacillus</taxon>
    </lineage>
</organism>
<dbReference type="GO" id="GO:0008757">
    <property type="term" value="F:S-adenosylmethionine-dependent methyltransferase activity"/>
    <property type="evidence" value="ECO:0007669"/>
    <property type="project" value="InterPro"/>
</dbReference>
<dbReference type="AlphaFoldDB" id="A0A5Q2TLQ0"/>
<dbReference type="KEGG" id="grc:GI584_18420"/>
<protein>
    <submittedName>
        <fullName evidence="2">Methyltransferase domain-containing protein</fullName>
    </submittedName>
</protein>
<dbReference type="Pfam" id="PF08241">
    <property type="entry name" value="Methyltransf_11"/>
    <property type="match status" value="1"/>
</dbReference>